<reference evidence="1" key="1">
    <citation type="submission" date="2020-05" db="EMBL/GenBank/DDBJ databases">
        <authorList>
            <person name="Chiriac C."/>
            <person name="Salcher M."/>
            <person name="Ghai R."/>
            <person name="Kavagutti S V."/>
        </authorList>
    </citation>
    <scope>NUCLEOTIDE SEQUENCE</scope>
</reference>
<proteinExistence type="predicted"/>
<organism evidence="1">
    <name type="scientific">freshwater metagenome</name>
    <dbReference type="NCBI Taxonomy" id="449393"/>
    <lineage>
        <taxon>unclassified sequences</taxon>
        <taxon>metagenomes</taxon>
        <taxon>ecological metagenomes</taxon>
    </lineage>
</organism>
<dbReference type="AlphaFoldDB" id="A0A6J6GLC7"/>
<sequence>MLTLLSQRNQLYMLSAGVGSPTHDPSVTVTSVKVLGLFAPETETTGDTVFTGPVLTGSVVDADHTVVSPAALLEVTAWLRYLPSSANVSFHLPVLFSRTVQSSGLTEVGCIT</sequence>
<evidence type="ECO:0000313" key="1">
    <source>
        <dbReference type="EMBL" id="CAB4602036.1"/>
    </source>
</evidence>
<name>A0A6J6GLC7_9ZZZZ</name>
<accession>A0A6J6GLC7</accession>
<gene>
    <name evidence="1" type="ORF">UFOPK1843_00219</name>
</gene>
<dbReference type="EMBL" id="CAEZUR010000010">
    <property type="protein sequence ID" value="CAB4602036.1"/>
    <property type="molecule type" value="Genomic_DNA"/>
</dbReference>
<protein>
    <submittedName>
        <fullName evidence="1">Unannotated protein</fullName>
    </submittedName>
</protein>